<protein>
    <submittedName>
        <fullName evidence="1">Uncharacterized protein</fullName>
    </submittedName>
</protein>
<gene>
    <name evidence="1" type="ORF">D7I46_05590</name>
</gene>
<keyword evidence="2" id="KW-1185">Reference proteome</keyword>
<dbReference type="KEGG" id="lact:D7I46_05590"/>
<dbReference type="EMBL" id="CP032627">
    <property type="protein sequence ID" value="AYG00610.1"/>
    <property type="molecule type" value="Genomic_DNA"/>
</dbReference>
<proteinExistence type="predicted"/>
<dbReference type="Proteomes" id="UP000269374">
    <property type="component" value="Chromosome"/>
</dbReference>
<accession>A0A387BIA7</accession>
<organism evidence="1 2">
    <name type="scientific">Lactococcus allomyrinae</name>
    <dbReference type="NCBI Taxonomy" id="2419773"/>
    <lineage>
        <taxon>Bacteria</taxon>
        <taxon>Bacillati</taxon>
        <taxon>Bacillota</taxon>
        <taxon>Bacilli</taxon>
        <taxon>Lactobacillales</taxon>
        <taxon>Streptococcaceae</taxon>
        <taxon>Lactococcus</taxon>
    </lineage>
</organism>
<sequence>MRHKRMEIPENDHPHIEEISNTSPKVESAVMKLIVDGYLHGAQTCELHDGKILGVSIHHGACDNVHFFIDNNHKITVEVHQGMSRITVMKNKNIEDIEYILPFTKCFGVTEGQVMQNYSEE</sequence>
<dbReference type="AlphaFoldDB" id="A0A387BIA7"/>
<evidence type="ECO:0000313" key="1">
    <source>
        <dbReference type="EMBL" id="AYG00610.1"/>
    </source>
</evidence>
<name>A0A387BIA7_9LACT</name>
<dbReference type="OrthoDB" id="2242194at2"/>
<dbReference type="RefSeq" id="WP_120771998.1">
    <property type="nucleotide sequence ID" value="NZ_CP032627.1"/>
</dbReference>
<evidence type="ECO:0000313" key="2">
    <source>
        <dbReference type="Proteomes" id="UP000269374"/>
    </source>
</evidence>
<reference evidence="1 2" key="1">
    <citation type="submission" date="2018-09" db="EMBL/GenBank/DDBJ databases">
        <title>Genome sequencing of strain 1JSPR-7.</title>
        <authorList>
            <person name="Heo J."/>
            <person name="Kim S.-J."/>
            <person name="Kwon S.-W."/>
        </authorList>
    </citation>
    <scope>NUCLEOTIDE SEQUENCE [LARGE SCALE GENOMIC DNA]</scope>
    <source>
        <strain evidence="1 2">1JSPR-7</strain>
    </source>
</reference>